<evidence type="ECO:0000256" key="10">
    <source>
        <dbReference type="SAM" id="MobiDB-lite"/>
    </source>
</evidence>
<comment type="cofactor">
    <cofactor evidence="2">
        <name>Zn(2+)</name>
        <dbReference type="ChEBI" id="CHEBI:29105"/>
    </cofactor>
</comment>
<evidence type="ECO:0000256" key="9">
    <source>
        <dbReference type="ARBA" id="ARBA00023239"/>
    </source>
</evidence>
<dbReference type="InterPro" id="IPR013785">
    <property type="entry name" value="Aldolase_TIM"/>
</dbReference>
<dbReference type="GO" id="GO:0008270">
    <property type="term" value="F:zinc ion binding"/>
    <property type="evidence" value="ECO:0007669"/>
    <property type="project" value="InterPro"/>
</dbReference>
<comment type="pathway">
    <text evidence="3">Carbohydrate degradation; glycolysis; D-glyceraldehyde 3-phosphate and glycerone phosphate from D-glucose: step 4/4.</text>
</comment>
<evidence type="ECO:0000256" key="6">
    <source>
        <dbReference type="ARBA" id="ARBA00022723"/>
    </source>
</evidence>
<dbReference type="Gene3D" id="3.20.20.70">
    <property type="entry name" value="Aldolase class I"/>
    <property type="match status" value="1"/>
</dbReference>
<dbReference type="GO" id="GO:0004332">
    <property type="term" value="F:fructose-bisphosphate aldolase activity"/>
    <property type="evidence" value="ECO:0007669"/>
    <property type="project" value="UniProtKB-EC"/>
</dbReference>
<dbReference type="GO" id="GO:0006096">
    <property type="term" value="P:glycolytic process"/>
    <property type="evidence" value="ECO:0007669"/>
    <property type="project" value="UniProtKB-KW"/>
</dbReference>
<dbReference type="PANTHER" id="PTHR30559:SF0">
    <property type="entry name" value="FRUCTOSE-BISPHOSPHATE ALDOLASE"/>
    <property type="match status" value="1"/>
</dbReference>
<evidence type="ECO:0000256" key="3">
    <source>
        <dbReference type="ARBA" id="ARBA00004714"/>
    </source>
</evidence>
<keyword evidence="13" id="KW-1185">Reference proteome</keyword>
<dbReference type="GO" id="GO:0005829">
    <property type="term" value="C:cytosol"/>
    <property type="evidence" value="ECO:0007669"/>
    <property type="project" value="TreeGrafter"/>
</dbReference>
<dbReference type="SUPFAM" id="SSF51569">
    <property type="entry name" value="Aldolase"/>
    <property type="match status" value="1"/>
</dbReference>
<sequence length="126" mass="14644">MIKSWLLINFMCIGECLLKFSVNPNNIDTDTQWAYWNGVRNFVAEKHDYLQRQIGNPEGEDVPNKKHYDPRVWIRKAEVSMIDRLCVSMTQLNSKDKYKRSQEPGAHQSLPFKKPVQAESSIETTA</sequence>
<keyword evidence="8" id="KW-0324">Glycolysis</keyword>
<evidence type="ECO:0000256" key="4">
    <source>
        <dbReference type="ARBA" id="ARBA00005812"/>
    </source>
</evidence>
<organism evidence="12 13">
    <name type="scientific">Chaetoceros tenuissimus</name>
    <dbReference type="NCBI Taxonomy" id="426638"/>
    <lineage>
        <taxon>Eukaryota</taxon>
        <taxon>Sar</taxon>
        <taxon>Stramenopiles</taxon>
        <taxon>Ochrophyta</taxon>
        <taxon>Bacillariophyta</taxon>
        <taxon>Coscinodiscophyceae</taxon>
        <taxon>Chaetocerotophycidae</taxon>
        <taxon>Chaetocerotales</taxon>
        <taxon>Chaetocerotaceae</taxon>
        <taxon>Chaetoceros</taxon>
    </lineage>
</organism>
<evidence type="ECO:0000256" key="1">
    <source>
        <dbReference type="ARBA" id="ARBA00000441"/>
    </source>
</evidence>
<reference evidence="12 13" key="1">
    <citation type="journal article" date="2021" name="Sci. Rep.">
        <title>The genome of the diatom Chaetoceros tenuissimus carries an ancient integrated fragment of an extant virus.</title>
        <authorList>
            <person name="Hongo Y."/>
            <person name="Kimura K."/>
            <person name="Takaki Y."/>
            <person name="Yoshida Y."/>
            <person name="Baba S."/>
            <person name="Kobayashi G."/>
            <person name="Nagasaki K."/>
            <person name="Hano T."/>
            <person name="Tomaru Y."/>
        </authorList>
    </citation>
    <scope>NUCLEOTIDE SEQUENCE [LARGE SCALE GENOMIC DNA]</scope>
    <source>
        <strain evidence="12 13">NIES-3715</strain>
    </source>
</reference>
<keyword evidence="6" id="KW-0479">Metal-binding</keyword>
<comment type="caution">
    <text evidence="12">The sequence shown here is derived from an EMBL/GenBank/DDBJ whole genome shotgun (WGS) entry which is preliminary data.</text>
</comment>
<comment type="catalytic activity">
    <reaction evidence="1">
        <text>beta-D-fructose 1,6-bisphosphate = D-glyceraldehyde 3-phosphate + dihydroxyacetone phosphate</text>
        <dbReference type="Rhea" id="RHEA:14729"/>
        <dbReference type="ChEBI" id="CHEBI:32966"/>
        <dbReference type="ChEBI" id="CHEBI:57642"/>
        <dbReference type="ChEBI" id="CHEBI:59776"/>
        <dbReference type="EC" id="4.1.2.13"/>
    </reaction>
</comment>
<evidence type="ECO:0000313" key="13">
    <source>
        <dbReference type="Proteomes" id="UP001054902"/>
    </source>
</evidence>
<dbReference type="Proteomes" id="UP001054902">
    <property type="component" value="Unassembled WGS sequence"/>
</dbReference>
<dbReference type="GO" id="GO:0006094">
    <property type="term" value="P:gluconeogenesis"/>
    <property type="evidence" value="ECO:0007669"/>
    <property type="project" value="TreeGrafter"/>
</dbReference>
<proteinExistence type="inferred from homology"/>
<dbReference type="InterPro" id="IPR006411">
    <property type="entry name" value="Fruct_bisP_bact"/>
</dbReference>
<feature type="signal peptide" evidence="11">
    <location>
        <begin position="1"/>
        <end position="18"/>
    </location>
</feature>
<dbReference type="EMBL" id="BLLK01000075">
    <property type="protein sequence ID" value="GFH61835.1"/>
    <property type="molecule type" value="Genomic_DNA"/>
</dbReference>
<evidence type="ECO:0000313" key="12">
    <source>
        <dbReference type="EMBL" id="GFH61835.1"/>
    </source>
</evidence>
<keyword evidence="9" id="KW-0456">Lyase</keyword>
<protein>
    <recommendedName>
        <fullName evidence="5">fructose-bisphosphate aldolase</fullName>
        <ecNumber evidence="5">4.1.2.13</ecNumber>
    </recommendedName>
</protein>
<dbReference type="PANTHER" id="PTHR30559">
    <property type="entry name" value="FRUCTOSE-BISPHOSPHATE ALDOLASE CLASS 2"/>
    <property type="match status" value="1"/>
</dbReference>
<keyword evidence="7" id="KW-0862">Zinc</keyword>
<evidence type="ECO:0000256" key="7">
    <source>
        <dbReference type="ARBA" id="ARBA00022833"/>
    </source>
</evidence>
<comment type="similarity">
    <text evidence="4">Belongs to the class II fructose-bisphosphate aldolase family.</text>
</comment>
<keyword evidence="11" id="KW-0732">Signal</keyword>
<dbReference type="Pfam" id="PF01116">
    <property type="entry name" value="F_bP_aldolase"/>
    <property type="match status" value="1"/>
</dbReference>
<feature type="chain" id="PRO_5042185606" description="fructose-bisphosphate aldolase" evidence="11">
    <location>
        <begin position="19"/>
        <end position="126"/>
    </location>
</feature>
<accession>A0AAD3HFL0</accession>
<evidence type="ECO:0000256" key="8">
    <source>
        <dbReference type="ARBA" id="ARBA00023152"/>
    </source>
</evidence>
<evidence type="ECO:0000256" key="5">
    <source>
        <dbReference type="ARBA" id="ARBA00013068"/>
    </source>
</evidence>
<dbReference type="AlphaFoldDB" id="A0AAD3HFL0"/>
<dbReference type="EC" id="4.1.2.13" evidence="5"/>
<name>A0AAD3HFL0_9STRA</name>
<feature type="region of interest" description="Disordered" evidence="10">
    <location>
        <begin position="95"/>
        <end position="126"/>
    </location>
</feature>
<evidence type="ECO:0000256" key="2">
    <source>
        <dbReference type="ARBA" id="ARBA00001947"/>
    </source>
</evidence>
<dbReference type="InterPro" id="IPR000771">
    <property type="entry name" value="FBA_II"/>
</dbReference>
<evidence type="ECO:0000256" key="11">
    <source>
        <dbReference type="SAM" id="SignalP"/>
    </source>
</evidence>
<gene>
    <name evidence="12" type="ORF">CTEN210_18311</name>
</gene>